<comment type="caution">
    <text evidence="2">The sequence shown here is derived from an EMBL/GenBank/DDBJ whole genome shotgun (WGS) entry which is preliminary data.</text>
</comment>
<keyword evidence="3" id="KW-1185">Reference proteome</keyword>
<dbReference type="EMBL" id="JAQIPB010000009">
    <property type="protein sequence ID" value="MDA7418262.1"/>
    <property type="molecule type" value="Genomic_DNA"/>
</dbReference>
<dbReference type="RefSeq" id="WP_271429481.1">
    <property type="nucleotide sequence ID" value="NZ_JAQIPB010000009.1"/>
</dbReference>
<proteinExistence type="predicted"/>
<organism evidence="2 3">
    <name type="scientific">Xenophilus arseniciresistens</name>
    <dbReference type="NCBI Taxonomy" id="1283306"/>
    <lineage>
        <taxon>Bacteria</taxon>
        <taxon>Pseudomonadati</taxon>
        <taxon>Pseudomonadota</taxon>
        <taxon>Betaproteobacteria</taxon>
        <taxon>Burkholderiales</taxon>
        <taxon>Comamonadaceae</taxon>
        <taxon>Xenophilus</taxon>
    </lineage>
</organism>
<dbReference type="Gene3D" id="3.30.200.20">
    <property type="entry name" value="Phosphorylase Kinase, domain 1"/>
    <property type="match status" value="1"/>
</dbReference>
<dbReference type="InterPro" id="IPR052898">
    <property type="entry name" value="ACAD10-like"/>
</dbReference>
<evidence type="ECO:0000313" key="3">
    <source>
        <dbReference type="Proteomes" id="UP001212602"/>
    </source>
</evidence>
<dbReference type="Pfam" id="PF01636">
    <property type="entry name" value="APH"/>
    <property type="match status" value="1"/>
</dbReference>
<dbReference type="PANTHER" id="PTHR47829">
    <property type="entry name" value="HYDROLASE, PUTATIVE (AFU_ORTHOLOGUE AFUA_1G12880)-RELATED"/>
    <property type="match status" value="1"/>
</dbReference>
<gene>
    <name evidence="2" type="ORF">PGB34_17995</name>
</gene>
<sequence length="355" mass="39829">MSEFFTGTTAVREGHRFDEDRLREWFADQVDRSARQRLAVSQFKGGQSNPTFLVESAERRYVLRRKPAGALLPSAHAVEREFRVMRALAGTGVPVPHMHALCEDAAVIGSTFYIMDFVEGRILWDPKLPGLARAERGAICDEMNRVIAALHEVDVAAVRLADYGRSGHYIARQIDRWSRQYRASETERIEAMEQLMAWLAARQPADSATRLVHGDFRLDNLVFDRASPRVIAVLDWELSTLGDPLADFAYHCMAWQLPPPFRGLGELNDAQMRALGLPTEADGLQRYRERRALGQLDPALWHFYAAFNLFRAAAIAQGILGRALAGNASNPHALEAGRQARQLAQLGWDRAQAAR</sequence>
<dbReference type="CDD" id="cd05154">
    <property type="entry name" value="ACAD10_11_N-like"/>
    <property type="match status" value="1"/>
</dbReference>
<evidence type="ECO:0000313" key="2">
    <source>
        <dbReference type="EMBL" id="MDA7418262.1"/>
    </source>
</evidence>
<dbReference type="InterPro" id="IPR011009">
    <property type="entry name" value="Kinase-like_dom_sf"/>
</dbReference>
<dbReference type="AlphaFoldDB" id="A0AAE3T0J5"/>
<feature type="domain" description="Aminoglycoside phosphotransferase" evidence="1">
    <location>
        <begin position="40"/>
        <end position="283"/>
    </location>
</feature>
<dbReference type="InterPro" id="IPR041726">
    <property type="entry name" value="ACAD10_11_N"/>
</dbReference>
<dbReference type="SUPFAM" id="SSF56112">
    <property type="entry name" value="Protein kinase-like (PK-like)"/>
    <property type="match status" value="1"/>
</dbReference>
<dbReference type="Gene3D" id="3.90.1200.10">
    <property type="match status" value="1"/>
</dbReference>
<reference evidence="2" key="1">
    <citation type="submission" date="2023-01" db="EMBL/GenBank/DDBJ databases">
        <title>Xenophilus mangrovi sp. nov., isolated from soil of Mangrove nature reserve.</title>
        <authorList>
            <person name="Xu S."/>
            <person name="Liu Z."/>
            <person name="Xu Y."/>
        </authorList>
    </citation>
    <scope>NUCLEOTIDE SEQUENCE</scope>
    <source>
        <strain evidence="2">YW8</strain>
    </source>
</reference>
<dbReference type="PANTHER" id="PTHR47829:SF3">
    <property type="entry name" value="AMINOGLYCOSIDE PHOSPHOTRANSFERASE DOMAIN-CONTAINING PROTEIN"/>
    <property type="match status" value="1"/>
</dbReference>
<name>A0AAE3T0J5_9BURK</name>
<dbReference type="InterPro" id="IPR002575">
    <property type="entry name" value="Aminoglycoside_PTrfase"/>
</dbReference>
<accession>A0AAE3T0J5</accession>
<dbReference type="Proteomes" id="UP001212602">
    <property type="component" value="Unassembled WGS sequence"/>
</dbReference>
<evidence type="ECO:0000259" key="1">
    <source>
        <dbReference type="Pfam" id="PF01636"/>
    </source>
</evidence>
<protein>
    <submittedName>
        <fullName evidence="2">Phosphotransferase</fullName>
    </submittedName>
</protein>